<sequence>MAYGAFQKSESQRNPAVGESPENQLATRVLWAGRGLVGLQKNGFGEDPVFDCFVAEGGNTADTGIVGYVMVSRIYSSWQGKSLRIGDLYVIEDHRRKGIGTQLLRRVMKECEDQGCRRIDCSPQLVNKALISFLKKHGAKDMTSEDGWSYYQLSQENMQKLVATSIK</sequence>
<evidence type="ECO:0000313" key="2">
    <source>
        <dbReference type="Proteomes" id="UP000821845"/>
    </source>
</evidence>
<protein>
    <submittedName>
        <fullName evidence="1">Uncharacterized protein</fullName>
    </submittedName>
</protein>
<organism evidence="1 2">
    <name type="scientific">Hyalomma asiaticum</name>
    <name type="common">Tick</name>
    <dbReference type="NCBI Taxonomy" id="266040"/>
    <lineage>
        <taxon>Eukaryota</taxon>
        <taxon>Metazoa</taxon>
        <taxon>Ecdysozoa</taxon>
        <taxon>Arthropoda</taxon>
        <taxon>Chelicerata</taxon>
        <taxon>Arachnida</taxon>
        <taxon>Acari</taxon>
        <taxon>Parasitiformes</taxon>
        <taxon>Ixodida</taxon>
        <taxon>Ixodoidea</taxon>
        <taxon>Ixodidae</taxon>
        <taxon>Hyalomminae</taxon>
        <taxon>Hyalomma</taxon>
    </lineage>
</organism>
<name>A0ACB7SRW7_HYAAI</name>
<evidence type="ECO:0000313" key="1">
    <source>
        <dbReference type="EMBL" id="KAH6937463.1"/>
    </source>
</evidence>
<reference evidence="1" key="1">
    <citation type="submission" date="2020-05" db="EMBL/GenBank/DDBJ databases">
        <title>Large-scale comparative analyses of tick genomes elucidate their genetic diversity and vector capacities.</title>
        <authorList>
            <person name="Jia N."/>
            <person name="Wang J."/>
            <person name="Shi W."/>
            <person name="Du L."/>
            <person name="Sun Y."/>
            <person name="Zhan W."/>
            <person name="Jiang J."/>
            <person name="Wang Q."/>
            <person name="Zhang B."/>
            <person name="Ji P."/>
            <person name="Sakyi L.B."/>
            <person name="Cui X."/>
            <person name="Yuan T."/>
            <person name="Jiang B."/>
            <person name="Yang W."/>
            <person name="Lam T.T.-Y."/>
            <person name="Chang Q."/>
            <person name="Ding S."/>
            <person name="Wang X."/>
            <person name="Zhu J."/>
            <person name="Ruan X."/>
            <person name="Zhao L."/>
            <person name="Wei J."/>
            <person name="Que T."/>
            <person name="Du C."/>
            <person name="Cheng J."/>
            <person name="Dai P."/>
            <person name="Han X."/>
            <person name="Huang E."/>
            <person name="Gao Y."/>
            <person name="Liu J."/>
            <person name="Shao H."/>
            <person name="Ye R."/>
            <person name="Li L."/>
            <person name="Wei W."/>
            <person name="Wang X."/>
            <person name="Wang C."/>
            <person name="Yang T."/>
            <person name="Huo Q."/>
            <person name="Li W."/>
            <person name="Guo W."/>
            <person name="Chen H."/>
            <person name="Zhou L."/>
            <person name="Ni X."/>
            <person name="Tian J."/>
            <person name="Zhou Y."/>
            <person name="Sheng Y."/>
            <person name="Liu T."/>
            <person name="Pan Y."/>
            <person name="Xia L."/>
            <person name="Li J."/>
            <person name="Zhao F."/>
            <person name="Cao W."/>
        </authorList>
    </citation>
    <scope>NUCLEOTIDE SEQUENCE</scope>
    <source>
        <strain evidence="1">Hyas-2018</strain>
    </source>
</reference>
<gene>
    <name evidence="1" type="ORF">HPB50_000725</name>
</gene>
<comment type="caution">
    <text evidence="1">The sequence shown here is derived from an EMBL/GenBank/DDBJ whole genome shotgun (WGS) entry which is preliminary data.</text>
</comment>
<keyword evidence="2" id="KW-1185">Reference proteome</keyword>
<accession>A0ACB7SRW7</accession>
<dbReference type="EMBL" id="CM023482">
    <property type="protein sequence ID" value="KAH6937463.1"/>
    <property type="molecule type" value="Genomic_DNA"/>
</dbReference>
<dbReference type="Proteomes" id="UP000821845">
    <property type="component" value="Chromosome 2"/>
</dbReference>
<proteinExistence type="predicted"/>